<evidence type="ECO:0000313" key="12">
    <source>
        <dbReference type="EMBL" id="MCS5710904.1"/>
    </source>
</evidence>
<reference evidence="11" key="2">
    <citation type="submission" date="2015-09" db="EMBL/GenBank/DDBJ databases">
        <title>Draft Genome Sequences of Two Novel Amoeba-resistant Intranuclear Bacteria, Candidatus Berkiella cookevillensis and Candidatus Berkiella aquae.</title>
        <authorList>
            <person name="Mehari Y.T."/>
            <person name="Arivett B.A."/>
            <person name="Farone A.L."/>
            <person name="Gunderson J.H."/>
            <person name="Farone M.B."/>
        </authorList>
    </citation>
    <scope>NUCLEOTIDE SEQUENCE [LARGE SCALE GENOMIC DNA]</scope>
    <source>
        <strain evidence="11">HT99</strain>
    </source>
</reference>
<gene>
    <name evidence="10" type="primary">mip</name>
    <name evidence="12" type="ORF">HT99x_005640</name>
    <name evidence="11" type="ORF">HT99x_01512</name>
</gene>
<proteinExistence type="inferred from homology"/>
<dbReference type="STRING" id="295108.HT99x_01512"/>
<dbReference type="Gene3D" id="1.10.287.460">
    <property type="entry name" value="Peptidyl-prolyl cis-trans isomerase, FKBP-type, N-terminal domain"/>
    <property type="match status" value="1"/>
</dbReference>
<evidence type="ECO:0000256" key="7">
    <source>
        <dbReference type="RuleBase" id="RU003915"/>
    </source>
</evidence>
<evidence type="ECO:0000259" key="9">
    <source>
        <dbReference type="PROSITE" id="PS50059"/>
    </source>
</evidence>
<feature type="chain" id="PRO_5011029964" description="Peptidyl-prolyl cis-trans isomerase" evidence="8">
    <location>
        <begin position="23"/>
        <end position="249"/>
    </location>
</feature>
<dbReference type="InterPro" id="IPR008104">
    <property type="entry name" value="INFPOTNTIATR"/>
</dbReference>
<name>A0A0A7UXA0_9GAMM</name>
<dbReference type="InterPro" id="IPR001179">
    <property type="entry name" value="PPIase_FKBP_dom"/>
</dbReference>
<comment type="similarity">
    <text evidence="2 7">Belongs to the FKBP-type PPIase family.</text>
</comment>
<dbReference type="RefSeq" id="WP_075066141.1">
    <property type="nucleotide sequence ID" value="NZ_LKAJ02000001.1"/>
</dbReference>
<dbReference type="PRINTS" id="PR01730">
    <property type="entry name" value="INFPOTNTIATR"/>
</dbReference>
<dbReference type="PANTHER" id="PTHR43811">
    <property type="entry name" value="FKBP-TYPE PEPTIDYL-PROLYL CIS-TRANS ISOMERASE FKPA"/>
    <property type="match status" value="1"/>
</dbReference>
<evidence type="ECO:0000256" key="2">
    <source>
        <dbReference type="ARBA" id="ARBA00006577"/>
    </source>
</evidence>
<feature type="domain" description="PPIase FKBP-type" evidence="9">
    <location>
        <begin position="147"/>
        <end position="233"/>
    </location>
</feature>
<evidence type="ECO:0000256" key="6">
    <source>
        <dbReference type="PROSITE-ProRule" id="PRU00277"/>
    </source>
</evidence>
<dbReference type="InterPro" id="IPR046357">
    <property type="entry name" value="PPIase_dom_sf"/>
</dbReference>
<keyword evidence="5 6" id="KW-0413">Isomerase</keyword>
<comment type="catalytic activity">
    <reaction evidence="1 6 7">
        <text>[protein]-peptidylproline (omega=180) = [protein]-peptidylproline (omega=0)</text>
        <dbReference type="Rhea" id="RHEA:16237"/>
        <dbReference type="Rhea" id="RHEA-COMP:10747"/>
        <dbReference type="Rhea" id="RHEA-COMP:10748"/>
        <dbReference type="ChEBI" id="CHEBI:83833"/>
        <dbReference type="ChEBI" id="CHEBI:83834"/>
        <dbReference type="EC" id="5.2.1.8"/>
    </reaction>
</comment>
<keyword evidence="4 6" id="KW-0697">Rotamase</keyword>
<dbReference type="PANTHER" id="PTHR43811:SF19">
    <property type="entry name" value="39 KDA FK506-BINDING NUCLEAR PROTEIN"/>
    <property type="match status" value="1"/>
</dbReference>
<evidence type="ECO:0000256" key="3">
    <source>
        <dbReference type="ARBA" id="ARBA00022729"/>
    </source>
</evidence>
<keyword evidence="13" id="KW-1185">Reference proteome</keyword>
<dbReference type="Pfam" id="PF00254">
    <property type="entry name" value="FKBP_C"/>
    <property type="match status" value="1"/>
</dbReference>
<evidence type="ECO:0000256" key="4">
    <source>
        <dbReference type="ARBA" id="ARBA00023110"/>
    </source>
</evidence>
<dbReference type="InterPro" id="IPR036944">
    <property type="entry name" value="PPIase_FKBP_N_sf"/>
</dbReference>
<reference evidence="10" key="1">
    <citation type="journal article" date="2015" name="Int. J. Syst. Evol. Microbiol.">
        <title>Description of 'Candidatus Berkiella aquae' and 'Candidatus Berkiella cookevillensis', two intranuclear bacteria of freshwater amoebae.</title>
        <authorList>
            <person name="Mehari Y.T."/>
            <person name="Hayes B.J."/>
            <person name="Redding K.S."/>
            <person name="Mariappan P.V."/>
            <person name="Gunderson J.H."/>
            <person name="Farone A.L."/>
            <person name="Farone M.B."/>
        </authorList>
    </citation>
    <scope>NUCLEOTIDE SEQUENCE</scope>
    <source>
        <strain evidence="10">HT99</strain>
    </source>
</reference>
<evidence type="ECO:0000313" key="13">
    <source>
        <dbReference type="Proteomes" id="UP000051497"/>
    </source>
</evidence>
<dbReference type="PROSITE" id="PS50059">
    <property type="entry name" value="FKBP_PPIASE"/>
    <property type="match status" value="1"/>
</dbReference>
<dbReference type="EMBL" id="KP177957">
    <property type="protein sequence ID" value="AJA90913.1"/>
    <property type="molecule type" value="Genomic_DNA"/>
</dbReference>
<dbReference type="EMBL" id="LKAJ02000001">
    <property type="protein sequence ID" value="MCS5710904.1"/>
    <property type="molecule type" value="Genomic_DNA"/>
</dbReference>
<reference evidence="12" key="3">
    <citation type="journal article" date="2016" name="Genome Announc.">
        <title>Draft Genome Sequences of Two Novel Amoeba-Resistant Intranuclear Bacteria, 'Candidatus Berkiella cookevillensis' and 'Candidatus Berkiella aquae'.</title>
        <authorList>
            <person name="Mehari Y.T."/>
            <person name="Arivett B.A."/>
            <person name="Farone A.L."/>
            <person name="Gunderson J.H."/>
            <person name="Farone M.B."/>
        </authorList>
    </citation>
    <scope>NUCLEOTIDE SEQUENCE</scope>
    <source>
        <strain evidence="12">HT99</strain>
    </source>
</reference>
<dbReference type="Pfam" id="PF01346">
    <property type="entry name" value="FKBP_N"/>
    <property type="match status" value="1"/>
</dbReference>
<dbReference type="GO" id="GO:0006457">
    <property type="term" value="P:protein folding"/>
    <property type="evidence" value="ECO:0007669"/>
    <property type="project" value="InterPro"/>
</dbReference>
<dbReference type="SUPFAM" id="SSF54534">
    <property type="entry name" value="FKBP-like"/>
    <property type="match status" value="1"/>
</dbReference>
<accession>A0A0A7UXA0</accession>
<evidence type="ECO:0000313" key="11">
    <source>
        <dbReference type="EMBL" id="KRG21336.1"/>
    </source>
</evidence>
<dbReference type="Proteomes" id="UP000051497">
    <property type="component" value="Unassembled WGS sequence"/>
</dbReference>
<evidence type="ECO:0000256" key="1">
    <source>
        <dbReference type="ARBA" id="ARBA00000971"/>
    </source>
</evidence>
<keyword evidence="3 8" id="KW-0732">Signal</keyword>
<evidence type="ECO:0000256" key="8">
    <source>
        <dbReference type="SAM" id="SignalP"/>
    </source>
</evidence>
<feature type="signal peptide" evidence="8">
    <location>
        <begin position="1"/>
        <end position="22"/>
    </location>
</feature>
<dbReference type="PATRIC" id="fig|1590043.3.peg.1544"/>
<organism evidence="10">
    <name type="scientific">Candidatus Berkiella aquae</name>
    <dbReference type="NCBI Taxonomy" id="295108"/>
    <lineage>
        <taxon>Bacteria</taxon>
        <taxon>Pseudomonadati</taxon>
        <taxon>Pseudomonadota</taxon>
        <taxon>Gammaproteobacteria</taxon>
        <taxon>Candidatus Berkiellales</taxon>
        <taxon>Candidatus Berkiellaceae</taxon>
        <taxon>Candidatus Berkiella</taxon>
    </lineage>
</organism>
<dbReference type="EMBL" id="LKAJ01000005">
    <property type="protein sequence ID" value="KRG21336.1"/>
    <property type="molecule type" value="Genomic_DNA"/>
</dbReference>
<protein>
    <recommendedName>
        <fullName evidence="7">Peptidyl-prolyl cis-trans isomerase</fullName>
        <ecNumber evidence="7">5.2.1.8</ecNumber>
    </recommendedName>
</protein>
<dbReference type="Gene3D" id="3.10.50.40">
    <property type="match status" value="1"/>
</dbReference>
<evidence type="ECO:0000256" key="5">
    <source>
        <dbReference type="ARBA" id="ARBA00023235"/>
    </source>
</evidence>
<sequence>MKRTLIALTTATLCFFAQQSFAAEGKAMQLKDKTDKISYSIGVDVGKSIQKQKIEINPEAFLAGFKEGQADKLTLMTEDQIRETLMALQTEMLEKHKALAKELASKNLAEGEKFLTENKKQKGVVTLPSGLQYRIIKEGKGSSPKATDTVVTHYRGKLINGTEFDSSYSRGEPAKFAVNGVIPGWVEALQLMKPGAKWELFVPAKLAYGENGVGQLIGPNSTLLFEVELVNVEGADNTASAPTTKTEKN</sequence>
<dbReference type="InterPro" id="IPR000774">
    <property type="entry name" value="PPIase_FKBP_N"/>
</dbReference>
<reference evidence="12" key="4">
    <citation type="submission" date="2021-06" db="EMBL/GenBank/DDBJ databases">
        <title>Genomic Description and Analysis of Intracellular Bacteria, Candidatus Berkiella cookevillensis and Candidatus Berkiella aquae.</title>
        <authorList>
            <person name="Kidane D.T."/>
            <person name="Mehari Y.T."/>
            <person name="Rice F.C."/>
            <person name="Arivett B.A."/>
            <person name="Farone A.L."/>
            <person name="Berk S.G."/>
            <person name="Farone M.B."/>
        </authorList>
    </citation>
    <scope>NUCLEOTIDE SEQUENCE</scope>
    <source>
        <strain evidence="12">HT99</strain>
    </source>
</reference>
<dbReference type="AlphaFoldDB" id="A0A0A7UXA0"/>
<evidence type="ECO:0000313" key="10">
    <source>
        <dbReference type="EMBL" id="AJA90913.1"/>
    </source>
</evidence>
<dbReference type="GO" id="GO:0003755">
    <property type="term" value="F:peptidyl-prolyl cis-trans isomerase activity"/>
    <property type="evidence" value="ECO:0007669"/>
    <property type="project" value="UniProtKB-UniRule"/>
</dbReference>
<dbReference type="EC" id="5.2.1.8" evidence="7"/>
<dbReference type="GO" id="GO:0016020">
    <property type="term" value="C:membrane"/>
    <property type="evidence" value="ECO:0007669"/>
    <property type="project" value="InterPro"/>
</dbReference>